<organism evidence="1 2">
    <name type="scientific">Clostridium carboxidivorans P7</name>
    <dbReference type="NCBI Taxonomy" id="536227"/>
    <lineage>
        <taxon>Bacteria</taxon>
        <taxon>Bacillati</taxon>
        <taxon>Bacillota</taxon>
        <taxon>Clostridia</taxon>
        <taxon>Eubacteriales</taxon>
        <taxon>Clostridiaceae</taxon>
        <taxon>Clostridium</taxon>
    </lineage>
</organism>
<name>C6Q204_9CLOT</name>
<comment type="caution">
    <text evidence="1">The sequence shown here is derived from an EMBL/GenBank/DDBJ whole genome shotgun (WGS) entry which is preliminary data.</text>
</comment>
<dbReference type="Proteomes" id="UP000004198">
    <property type="component" value="Unassembled WGS sequence"/>
</dbReference>
<protein>
    <submittedName>
        <fullName evidence="1">Recombinase</fullName>
    </submittedName>
</protein>
<proteinExistence type="predicted"/>
<evidence type="ECO:0000313" key="1">
    <source>
        <dbReference type="EMBL" id="EET84478.1"/>
    </source>
</evidence>
<evidence type="ECO:0000313" key="2">
    <source>
        <dbReference type="Proteomes" id="UP000004198"/>
    </source>
</evidence>
<dbReference type="PATRIC" id="fig|536227.13.peg.5017"/>
<sequence>MCSNRYKVKGEKGFQNKHIDDRVLYQTFINTFNVIIENKDYFMEKWKDGLKNEDVLVRYKSNQFIKIIEKAEAIKKFDVNLFLKLIEKLTVFEGEKIIVSLLDGTEIEVVIE</sequence>
<dbReference type="KEGG" id="cck:Ccar_24275"/>
<reference evidence="1 2" key="1">
    <citation type="submission" date="2009-06" db="EMBL/GenBank/DDBJ databases">
        <title>The draft genome of Clostridium carboxidivorans P7.</title>
        <authorList>
            <consortium name="US DOE Joint Genome Institute (JGI-PGF)"/>
            <person name="Lucas S."/>
            <person name="Copeland A."/>
            <person name="Lapidus A."/>
            <person name="Glavina del Rio T."/>
            <person name="Tice H."/>
            <person name="Bruce D."/>
            <person name="Goodwin L."/>
            <person name="Pitluck S."/>
            <person name="Larimer F."/>
            <person name="Land M.L."/>
            <person name="Hauser L."/>
            <person name="Hemme C.L."/>
        </authorList>
    </citation>
    <scope>NUCLEOTIDE SEQUENCE [LARGE SCALE GENOMIC DNA]</scope>
    <source>
        <strain evidence="1 2">P7</strain>
    </source>
</reference>
<gene>
    <name evidence="1" type="ORF">CcarbDRAFT_5072</name>
</gene>
<dbReference type="STRING" id="536227.Ccar_24275"/>
<accession>C6Q204</accession>
<dbReference type="EMBL" id="ACVI01000155">
    <property type="protein sequence ID" value="EET84478.1"/>
    <property type="molecule type" value="Genomic_DNA"/>
</dbReference>
<dbReference type="AlphaFoldDB" id="C6Q204"/>
<keyword evidence="2" id="KW-1185">Reference proteome</keyword>
<dbReference type="OrthoDB" id="9769353at2"/>
<dbReference type="eggNOG" id="COG1961">
    <property type="taxonomic scope" value="Bacteria"/>
</dbReference>